<dbReference type="InterPro" id="IPR013823">
    <property type="entry name" value="Ribosomal_bL12_C"/>
</dbReference>
<evidence type="ECO:0000313" key="21">
    <source>
        <dbReference type="EMBL" id="CDW59665.1"/>
    </source>
</evidence>
<dbReference type="InterPro" id="IPR007641">
    <property type="entry name" value="RNA_pol_Rpb2_7"/>
</dbReference>
<dbReference type="Pfam" id="PF04997">
    <property type="entry name" value="RNA_pol_Rpb1_1"/>
    <property type="match status" value="1"/>
</dbReference>
<dbReference type="Gene3D" id="3.90.1800.10">
    <property type="entry name" value="RNA polymerase alpha subunit dimerisation domain"/>
    <property type="match status" value="1"/>
</dbReference>
<dbReference type="InterPro" id="IPR038120">
    <property type="entry name" value="Rpb1_funnel_sf"/>
</dbReference>
<dbReference type="Gene3D" id="2.30.150.10">
    <property type="entry name" value="DNA-directed RNA polymerase, beta subunit, external 1 domain"/>
    <property type="match status" value="1"/>
</dbReference>
<dbReference type="Pfam" id="PF00562">
    <property type="entry name" value="RNA_pol_Rpb2_6"/>
    <property type="match status" value="1"/>
</dbReference>
<comment type="similarity">
    <text evidence="2 17">Belongs to the RNA polymerase beta' chain family.</text>
</comment>
<dbReference type="GO" id="GO:1990904">
    <property type="term" value="C:ribonucleoprotein complex"/>
    <property type="evidence" value="ECO:0007669"/>
    <property type="project" value="UniProtKB-KW"/>
</dbReference>
<dbReference type="GO" id="GO:0031981">
    <property type="term" value="C:nuclear lumen"/>
    <property type="evidence" value="ECO:0007669"/>
    <property type="project" value="UniProtKB-ARBA"/>
</dbReference>
<dbReference type="SUPFAM" id="SSF48300">
    <property type="entry name" value="Ribosomal protein L7/12, oligomerisation (N-terminal) domain"/>
    <property type="match status" value="1"/>
</dbReference>
<keyword evidence="12" id="KW-0460">Magnesium</keyword>
<dbReference type="InterPro" id="IPR007081">
    <property type="entry name" value="RNA_pol_Rpb1_5"/>
</dbReference>
<evidence type="ECO:0000256" key="7">
    <source>
        <dbReference type="ARBA" id="ARBA00022478"/>
    </source>
</evidence>
<keyword evidence="19" id="KW-0175">Coiled coil</keyword>
<evidence type="ECO:0000256" key="1">
    <source>
        <dbReference type="ARBA" id="ARBA00004026"/>
    </source>
</evidence>
<dbReference type="GO" id="GO:0006412">
    <property type="term" value="P:translation"/>
    <property type="evidence" value="ECO:0007669"/>
    <property type="project" value="InterPro"/>
</dbReference>
<dbReference type="OrthoDB" id="5842195at2759"/>
<dbReference type="InterPro" id="IPR007083">
    <property type="entry name" value="RNA_pol_Rpb1_4"/>
</dbReference>
<dbReference type="SUPFAM" id="SSF54736">
    <property type="entry name" value="ClpS-like"/>
    <property type="match status" value="1"/>
</dbReference>
<dbReference type="GO" id="GO:0005840">
    <property type="term" value="C:ribosome"/>
    <property type="evidence" value="ECO:0007669"/>
    <property type="project" value="UniProtKB-KW"/>
</dbReference>
<dbReference type="InterPro" id="IPR007120">
    <property type="entry name" value="DNA-dir_RNAP_su2_dom"/>
</dbReference>
<sequence>MSVMDVVELISAMEEKFGVSAAAAVAVAAGPVEAAEEKTEFDVILKAAGANKVAVIKAVRGATGLGLKEAKDLVESAPAALKEGVSKDDAEALKKALEEAGAEVEMGRLVSELRNPMVYSYTEKKRIRKDFGKRPQVLDVPYLLSIQLDSFQKFIEQDPEGQYGLEAAFRSVFPIQSYSGNSELQYVSYRLGEPVFDVQECQIRGVTYSAPLRVKLRLVIYEREAPEGTVKDIKEQEVYMGEIPLMTDNGTFVINGTERVIVSQLHRSPGVFFDSDKGKTHSSGKVLYNARIIPYRGSWLDFEFDPKDNLFVRIDRRRKLPATIILRALNYTTEQILDLFFEKVIFEIRDNKLQMELVPERLRGETASFDIEANGKVYVEKGRRITARHIRQLEKDDVKLIEVPVEYIAGKVVAKDYIDESTGELICAANMELSLDLLAKLSQSGHKRIETLFTNDLDHGPYISETLRVDPTNDRLSALVEIYRMMRPGEPPTREAAESLFENLFFSEDRYDLSAVGRMKFNRSLLREEIEGSGILSKDDIIDVMKKLIDIRNGKGEVDDIDHLGNRRIRSVGEMAENQFRVGLVRVERAVKERLSLGDLDTLMPQDMINAKPISAAVKEFFGSSQLSQFMDQNNPLSEITHKRRISALGPGGLTRERAGFEVRDVHPTHYGRVCPIETPEGPNIGLINSLSVYAQTNEYGFLETPYRKVTDGVVTDEIHYLSAIEEGNYVIAQANSNLDEEGHFVEDLVTCRSKGESSLFSRDQVDYMDVSTQQVVSVGASLIPFLEHDDANRALMGANMQRQAVPTLRADKPLVGTGMERAVAVDSGVTAVAKRGGVVQYVDASRIVIKVNEDEMYPGEAGIDIYNLTKYTRSNQNTCINQMPCVSLGEPVERGDVLADGPSTDLGELALGQNMRVAFMPWNGYNFEDSILVSERVVQEDRFTTIHIQELACVSRDTKLGPEEITADIPNVGEAALSKLDESGIVYIGAEVTGGDILVGKVTPKGETQLTPEEKLLRAIFGEKASDVKDSSLRVPNGVSGTVIDVQVFTRDGVEKDKRALEIEEMQLKQAKKDLSEELQILEAGLFSRIRAVLVAGGVEAEKLDKLPRDRWLELGLTDEEKQNQLEQLAEQYDELKHEFEKKLEAKRRKITQGDDLAPGVLKIVKVYLAVKRRIQPGDKMAGRHGNKGVISKINPIEDMPYDENGTPVDIVLNPLGVPSRMNIGQILETHLGMAAKGIGDKINAMLKQQQEVAKLREFIQRAYDLGADVRQKVDLSTFSDEEVMRLAENLRKGMPIATPVFDGAKEAEIKELLKLGDLPTSGQIRLYDGRTGEQFERPVTVGYMYMLKLNHLVDDKMHARSTGSYSLVTQQPLGGKAQFGGQRFGEMEVWALEAYGAAYTLQEMLTVKSDDVNGRTKMYKNIVDGNHQMEPGMPESFNVLLKEIRSLGINIELEDDKSVKDLLKFLKAQTKTEEFDAIKIALASPDMIRSWSFGEVKKPETINYRTFKPERDGLFCARIFGPVKDYECLCGKYKRLKHRGVICEKCGVEVTQTKVRRERMGHIELASPTAHIWFLKSLPSRIGLLLDMPLRDIERVLYFESYVVIEGGMTNLERQQILTEEQYLDALEEFGDEFDAKMGAEAIQALLKSMDLEQECEQLREELNETNSETKRKKLTKRIKLLEAFVQSGNKPEWMILTVLPVLPPDLRPLVPLDGGRFATSDLNDLYRRVINRNNRLKRLLDLAAPDIIVRNEKRMLQEAVDALLDNGRRGRAITGSNKRPLKSLADMIKGKQGRFRQNLLGKRVDYSGRSVITVGPYLRLHQCGLPKKMALELFKPFIYGKLELRGLATTIKAAKKMVEREEAVVWDILDEVIREHPVLLNRAPTLHRLGIQAFEPVLIEGKAIQLHPLVCAAYNADFDGDQMAVHVPLTLEAQLEARALMMSTNNILSPANGEPIIVPSQDVVLGLYYMTRDCVNAKGEGMVLTGPKEAERLYRSGLASLHARVKVRITEYEKDANGELVAKTSLKDTTVGRAILWMIVPKGLPYSIVNQALGKKAISKMLNTCYRILGLKPTVIFADQIMYTGFAYAARSGASVGIDDMVIPEKKHEIISEAEAEVAEIQEQFQSGLVTAGERYNKVIDIWAAANDRVSKAMMDNLQTETVINRDGQEEKQVSFNSIYMMADSGARGSAAQIRQLAGMRGLMAKPDGSIIETPITANFREGLNVLQYFISTHGARKGLADTALKTANSGYLTRRLVDVAQDLVVTEDDCGTHEGIMMTPVIEGGDVKEPLRDRVLGRVTAEDVLKPGTADILVPRNTLLHEQWCDLLEENSVDAVKVRSVVSCDTDFGVCAHCYGRDLARGHIINKGEAIGVIAAQSIGEPGTQLTMRTFHIGGAASRAAAESSIQVKNKGSIKLSNVKSVVNSSGKLVITSRNTELKLIDEFGRTKESYKVPYGAVLAKGDGEQVAGGETVANWDPHTMPVITEVSGFVRFTDMIDGQTITRQTDELTGLSSLVVLDSAERTAGGKDLRPALKIVDAQGNDVLIPGTDMPAQYFLPGKAIVQLEDGVQISSGDTLARIPQESGGTKDITGGLPRVADLFEARRPKEPAILAEISGIVSFGKETKGKRRLVITPVDGSDPYEEMIPKWRQLNVFEGERVERGDVISDGPEAPHDILRLRGVHAVTRYIVNEVQDVYRLQGVKINDKHIEVIVRQMLRKATIVNAGSSDFLEGEQVEYSRVKIANRELEANGKVGATYSRDLLGITKASLATESFISAASFQETTRVLTEAAVAGKRDELRGLKENVIVGRLIPAGTGYAYHQDRMRRRAAGEAPAAPQVTAEDASASLAELLNAGLGGSDNE</sequence>
<dbReference type="GO" id="GO:0032549">
    <property type="term" value="F:ribonucleoside binding"/>
    <property type="evidence" value="ECO:0007669"/>
    <property type="project" value="InterPro"/>
</dbReference>
<dbReference type="NCBIfam" id="TIGR02013">
    <property type="entry name" value="rpoB"/>
    <property type="match status" value="1"/>
</dbReference>
<evidence type="ECO:0000256" key="2">
    <source>
        <dbReference type="ARBA" id="ARBA00006460"/>
    </source>
</evidence>
<dbReference type="PANTHER" id="PTHR19376:SF54">
    <property type="entry name" value="DNA-DIRECTED RNA POLYMERASE SUBUNIT BETA"/>
    <property type="match status" value="1"/>
</dbReference>
<keyword evidence="22" id="KW-1185">Reference proteome</keyword>
<dbReference type="InterPro" id="IPR007080">
    <property type="entry name" value="RNA_pol_Rpb1_1"/>
</dbReference>
<evidence type="ECO:0000256" key="4">
    <source>
        <dbReference type="ARBA" id="ARBA00007197"/>
    </source>
</evidence>
<dbReference type="Pfam" id="PF04983">
    <property type="entry name" value="RNA_pol_Rpb1_3"/>
    <property type="match status" value="1"/>
</dbReference>
<dbReference type="HAMAP" id="MF_01322">
    <property type="entry name" value="RNApol_bact_RpoC"/>
    <property type="match status" value="1"/>
</dbReference>
<evidence type="ECO:0000256" key="15">
    <source>
        <dbReference type="ARBA" id="ARBA00023274"/>
    </source>
</evidence>
<dbReference type="Gene3D" id="3.90.1100.10">
    <property type="match status" value="2"/>
</dbReference>
<feature type="coiled-coil region" evidence="19">
    <location>
        <begin position="1644"/>
        <end position="1678"/>
    </location>
</feature>
<dbReference type="InterPro" id="IPR006592">
    <property type="entry name" value="RNA_pol_N"/>
</dbReference>
<dbReference type="Gene3D" id="2.40.270.10">
    <property type="entry name" value="DNA-directed RNA polymerase, subunit 2, domain 6"/>
    <property type="match status" value="1"/>
</dbReference>
<comment type="function">
    <text evidence="1 17">DNA-dependent RNA polymerase catalyzes the transcription of DNA into RNA using the four ribonucleoside triphosphates as substrates.</text>
</comment>
<comment type="similarity">
    <text evidence="4">Belongs to the bacterial ribosomal protein bL12 family.</text>
</comment>
<dbReference type="InterPro" id="IPR007642">
    <property type="entry name" value="RNA_pol_Rpb2_2"/>
</dbReference>
<dbReference type="NCBIfam" id="NF001616">
    <property type="entry name" value="PRK00405.1"/>
    <property type="match status" value="1"/>
</dbReference>
<dbReference type="FunFam" id="3.90.1110.10:FF:000004">
    <property type="entry name" value="DNA-directed RNA polymerase subunit beta"/>
    <property type="match status" value="1"/>
</dbReference>
<dbReference type="FunFam" id="2.30.150.10:FF:000001">
    <property type="entry name" value="DNA-directed RNA polymerase subunit beta"/>
    <property type="match status" value="1"/>
</dbReference>
<dbReference type="FunFam" id="2.40.270.10:FF:000004">
    <property type="entry name" value="DNA-directed RNA polymerase subunit beta"/>
    <property type="match status" value="1"/>
</dbReference>
<dbReference type="FunFam" id="2.40.50.100:FF:000006">
    <property type="entry name" value="DNA-directed RNA polymerase subunit beta"/>
    <property type="match status" value="1"/>
</dbReference>
<keyword evidence="8 17" id="KW-0808">Transferase</keyword>
<dbReference type="FunFam" id="3.90.1800.10:FF:000001">
    <property type="entry name" value="DNA-directed RNA polymerase subunit beta"/>
    <property type="match status" value="1"/>
</dbReference>
<dbReference type="Gene3D" id="1.10.274.100">
    <property type="entry name" value="RNA polymerase Rpb1, domain 3"/>
    <property type="match status" value="1"/>
</dbReference>
<dbReference type="GO" id="GO:0003677">
    <property type="term" value="F:DNA binding"/>
    <property type="evidence" value="ECO:0007669"/>
    <property type="project" value="InterPro"/>
</dbReference>
<dbReference type="InterPro" id="IPR007066">
    <property type="entry name" value="RNA_pol_Rpb1_3"/>
</dbReference>
<dbReference type="FunFam" id="1.10.274.100:FF:000002">
    <property type="entry name" value="DNA-directed RNA polymerase subunit beta"/>
    <property type="match status" value="1"/>
</dbReference>
<dbReference type="InterPro" id="IPR036235">
    <property type="entry name" value="Ribosomal_bL12_oligo_N_sf"/>
</dbReference>
<comment type="catalytic activity">
    <reaction evidence="16 17">
        <text>RNA(n) + a ribonucleoside 5'-triphosphate = RNA(n+1) + diphosphate</text>
        <dbReference type="Rhea" id="RHEA:21248"/>
        <dbReference type="Rhea" id="RHEA-COMP:14527"/>
        <dbReference type="Rhea" id="RHEA-COMP:17342"/>
        <dbReference type="ChEBI" id="CHEBI:33019"/>
        <dbReference type="ChEBI" id="CHEBI:61557"/>
        <dbReference type="ChEBI" id="CHEBI:140395"/>
        <dbReference type="EC" id="2.7.7.6"/>
    </reaction>
</comment>
<dbReference type="InterPro" id="IPR044893">
    <property type="entry name" value="RNA_pol_Rpb1_clamp_domain"/>
</dbReference>
<keyword evidence="10" id="KW-0479">Metal-binding</keyword>
<dbReference type="InterPro" id="IPR045867">
    <property type="entry name" value="DNA-dir_RpoC_beta_prime"/>
</dbReference>
<dbReference type="Gene3D" id="1.10.150.390">
    <property type="match status" value="1"/>
</dbReference>
<dbReference type="FunFam" id="1.10.150.390:FF:000002">
    <property type="entry name" value="DNA-directed RNA polymerase subunit beta"/>
    <property type="match status" value="1"/>
</dbReference>
<dbReference type="NCBIfam" id="TIGR02386">
    <property type="entry name" value="rpoC_TIGR"/>
    <property type="match status" value="1"/>
</dbReference>
<dbReference type="CDD" id="cd02655">
    <property type="entry name" value="RNAP_beta'_C"/>
    <property type="match status" value="1"/>
</dbReference>
<dbReference type="Pfam" id="PF04560">
    <property type="entry name" value="RNA_pol_Rpb2_7"/>
    <property type="match status" value="1"/>
</dbReference>
<name>A0A077ZM27_TRITR</name>
<dbReference type="Gene3D" id="1.10.1790.20">
    <property type="match status" value="1"/>
</dbReference>
<proteinExistence type="inferred from homology"/>
<accession>A0A077ZM27</accession>
<dbReference type="CDD" id="cd00387">
    <property type="entry name" value="Ribosomal_L7_L12"/>
    <property type="match status" value="1"/>
</dbReference>
<dbReference type="Gene3D" id="2.40.50.100">
    <property type="match status" value="4"/>
</dbReference>
<keyword evidence="11" id="KW-0862">Zinc</keyword>
<dbReference type="Gene3D" id="1.10.132.30">
    <property type="match status" value="1"/>
</dbReference>
<dbReference type="InterPro" id="IPR015712">
    <property type="entry name" value="DNA-dir_RNA_pol_su2"/>
</dbReference>
<dbReference type="FunFam" id="2.40.50.150:FF:000001">
    <property type="entry name" value="DNA-directed RNA polymerase subunit beta"/>
    <property type="match status" value="1"/>
</dbReference>
<dbReference type="GO" id="GO:0003899">
    <property type="term" value="F:DNA-directed RNA polymerase activity"/>
    <property type="evidence" value="ECO:0007669"/>
    <property type="project" value="UniProtKB-EC"/>
</dbReference>
<dbReference type="SUPFAM" id="SSF64484">
    <property type="entry name" value="beta and beta-prime subunits of DNA dependent RNA-polymerase"/>
    <property type="match status" value="2"/>
</dbReference>
<comment type="similarity">
    <text evidence="3 18">Belongs to the RNA polymerase beta chain family.</text>
</comment>
<evidence type="ECO:0000256" key="9">
    <source>
        <dbReference type="ARBA" id="ARBA00022695"/>
    </source>
</evidence>
<dbReference type="GO" id="GO:0000428">
    <property type="term" value="C:DNA-directed RNA polymerase complex"/>
    <property type="evidence" value="ECO:0007669"/>
    <property type="project" value="UniProtKB-KW"/>
</dbReference>
<dbReference type="InterPro" id="IPR007645">
    <property type="entry name" value="RNA_pol_Rpb2_3"/>
</dbReference>
<dbReference type="SMART" id="SM00663">
    <property type="entry name" value="RPOLA_N"/>
    <property type="match status" value="1"/>
</dbReference>
<keyword evidence="14 17" id="KW-0804">Transcription</keyword>
<evidence type="ECO:0000256" key="16">
    <source>
        <dbReference type="ARBA" id="ARBA00048552"/>
    </source>
</evidence>
<dbReference type="InterPro" id="IPR012754">
    <property type="entry name" value="DNA-dir_RpoC_beta_prime_bact"/>
</dbReference>
<dbReference type="InterPro" id="IPR000206">
    <property type="entry name" value="Ribosomal_bL12"/>
</dbReference>
<dbReference type="Gene3D" id="2.40.40.20">
    <property type="match status" value="1"/>
</dbReference>
<dbReference type="Pfam" id="PF16320">
    <property type="entry name" value="Ribosomal_L12_N"/>
    <property type="match status" value="1"/>
</dbReference>
<dbReference type="Gene3D" id="1.20.5.710">
    <property type="entry name" value="Single helix bin"/>
    <property type="match status" value="1"/>
</dbReference>
<dbReference type="FunFam" id="1.10.40.90:FF:000001">
    <property type="entry name" value="DNA-directed RNA polymerase subunit beta"/>
    <property type="match status" value="1"/>
</dbReference>
<reference evidence="21" key="1">
    <citation type="submission" date="2014-01" db="EMBL/GenBank/DDBJ databases">
        <authorList>
            <person name="Aslett M."/>
        </authorList>
    </citation>
    <scope>NUCLEOTIDE SEQUENCE</scope>
</reference>
<keyword evidence="7 17" id="KW-0240">DNA-directed RNA polymerase</keyword>
<evidence type="ECO:0000256" key="5">
    <source>
        <dbReference type="ARBA" id="ARBA00007616"/>
    </source>
</evidence>
<evidence type="ECO:0000256" key="10">
    <source>
        <dbReference type="ARBA" id="ARBA00022723"/>
    </source>
</evidence>
<dbReference type="InterPro" id="IPR019462">
    <property type="entry name" value="DNA-dir_RNA_pol_bsu_external_1"/>
</dbReference>
<dbReference type="CDD" id="cd01609">
    <property type="entry name" value="RNAP_beta'_N"/>
    <property type="match status" value="1"/>
</dbReference>
<dbReference type="InterPro" id="IPR037034">
    <property type="entry name" value="RNA_pol_Rpb2_2_sf"/>
</dbReference>
<dbReference type="FunFam" id="4.10.860.120:FF:000001">
    <property type="entry name" value="DNA-directed RNA polymerase subunit beta"/>
    <property type="match status" value="1"/>
</dbReference>
<reference evidence="21" key="2">
    <citation type="submission" date="2014-03" db="EMBL/GenBank/DDBJ databases">
        <title>The whipworm genome and dual-species transcriptomics of an intimate host-pathogen interaction.</title>
        <authorList>
            <person name="Foth B.J."/>
            <person name="Tsai I.J."/>
            <person name="Reid A.J."/>
            <person name="Bancroft A.J."/>
            <person name="Nichol S."/>
            <person name="Tracey A."/>
            <person name="Holroyd N."/>
            <person name="Cotton J.A."/>
            <person name="Stanley E.J."/>
            <person name="Zarowiecki M."/>
            <person name="Liu J.Z."/>
            <person name="Huckvale T."/>
            <person name="Cooper P.J."/>
            <person name="Grencis R.K."/>
            <person name="Berriman M."/>
        </authorList>
    </citation>
    <scope>NUCLEOTIDE SEQUENCE [LARGE SCALE GENOMIC DNA]</scope>
</reference>
<evidence type="ECO:0000259" key="20">
    <source>
        <dbReference type="SMART" id="SM00663"/>
    </source>
</evidence>
<dbReference type="Pfam" id="PF05000">
    <property type="entry name" value="RNA_pol_Rpb1_4"/>
    <property type="match status" value="1"/>
</dbReference>
<evidence type="ECO:0000256" key="14">
    <source>
        <dbReference type="ARBA" id="ARBA00023163"/>
    </source>
</evidence>
<dbReference type="Pfam" id="PF04561">
    <property type="entry name" value="RNA_pol_Rpb2_2"/>
    <property type="match status" value="2"/>
</dbReference>
<dbReference type="Pfam" id="PF00542">
    <property type="entry name" value="Ribosomal_L12"/>
    <property type="match status" value="1"/>
</dbReference>
<dbReference type="InterPro" id="IPR042107">
    <property type="entry name" value="DNA-dir_RNA_pol_bsu_ext_1_sf"/>
</dbReference>
<dbReference type="FunFam" id="2.40.50.100:FF:000012">
    <property type="entry name" value="DNA-directed RNA polymerase subunit beta"/>
    <property type="match status" value="1"/>
</dbReference>
<keyword evidence="13" id="KW-0689">Ribosomal protein</keyword>
<dbReference type="InterPro" id="IPR042102">
    <property type="entry name" value="RNA_pol_Rpb1_3_sf"/>
</dbReference>
<dbReference type="Pfam" id="PF00623">
    <property type="entry name" value="RNA_pol_Rpb1_2"/>
    <property type="match status" value="1"/>
</dbReference>
<dbReference type="Gene3D" id="4.10.860.120">
    <property type="entry name" value="RNA polymerase II, clamp domain"/>
    <property type="match status" value="1"/>
</dbReference>
<feature type="coiled-coil region" evidence="19">
    <location>
        <begin position="1120"/>
        <end position="1151"/>
    </location>
</feature>
<evidence type="ECO:0000256" key="3">
    <source>
        <dbReference type="ARBA" id="ARBA00006835"/>
    </source>
</evidence>
<dbReference type="FunFam" id="2.40.50.100:FF:000019">
    <property type="entry name" value="DNA-directed RNA polymerase subunit beta"/>
    <property type="match status" value="1"/>
</dbReference>
<dbReference type="EC" id="2.7.7.6" evidence="17"/>
<dbReference type="FunFam" id="3.30.1390.10:FF:000001">
    <property type="entry name" value="50S ribosomal protein L7/L12"/>
    <property type="match status" value="1"/>
</dbReference>
<dbReference type="GO" id="GO:0005829">
    <property type="term" value="C:cytosol"/>
    <property type="evidence" value="ECO:0007669"/>
    <property type="project" value="UniProtKB-ARBA"/>
</dbReference>
<dbReference type="PANTHER" id="PTHR19376">
    <property type="entry name" value="DNA-DIRECTED RNA POLYMERASE"/>
    <property type="match status" value="1"/>
</dbReference>
<dbReference type="InterPro" id="IPR014724">
    <property type="entry name" value="RNA_pol_RPB2_OB-fold"/>
</dbReference>
<dbReference type="EMBL" id="HG806676">
    <property type="protein sequence ID" value="CDW59665.1"/>
    <property type="molecule type" value="Genomic_DNA"/>
</dbReference>
<dbReference type="GO" id="GO:0003735">
    <property type="term" value="F:structural constituent of ribosome"/>
    <property type="evidence" value="ECO:0007669"/>
    <property type="project" value="InterPro"/>
</dbReference>
<dbReference type="CDD" id="cd00653">
    <property type="entry name" value="RNA_pol_B_RPB2"/>
    <property type="match status" value="1"/>
</dbReference>
<dbReference type="Gene3D" id="2.40.50.150">
    <property type="match status" value="1"/>
</dbReference>
<dbReference type="GO" id="GO:0046872">
    <property type="term" value="F:metal ion binding"/>
    <property type="evidence" value="ECO:0007669"/>
    <property type="project" value="UniProtKB-KW"/>
</dbReference>
<dbReference type="InterPro" id="IPR037033">
    <property type="entry name" value="DNA-dir_RNAP_su2_hyb_sf"/>
</dbReference>
<keyword evidence="15" id="KW-0687">Ribonucleoprotein</keyword>
<gene>
    <name evidence="21" type="ORF">TTRE_0000800301</name>
</gene>
<dbReference type="Pfam" id="PF10385">
    <property type="entry name" value="RNA_pol_Rpb2_45"/>
    <property type="match status" value="1"/>
</dbReference>
<dbReference type="Pfam" id="PF04565">
    <property type="entry name" value="RNA_pol_Rpb2_3"/>
    <property type="match status" value="1"/>
</dbReference>
<evidence type="ECO:0000256" key="6">
    <source>
        <dbReference type="ARBA" id="ARBA00009839"/>
    </source>
</evidence>
<dbReference type="InterPro" id="IPR010243">
    <property type="entry name" value="RNA_pol_bsu_bac"/>
</dbReference>
<dbReference type="Pfam" id="PF04563">
    <property type="entry name" value="RNA_pol_Rpb2_1"/>
    <property type="match status" value="1"/>
</dbReference>
<dbReference type="HAMAP" id="MF_00368">
    <property type="entry name" value="Ribosomal_bL12"/>
    <property type="match status" value="1"/>
</dbReference>
<dbReference type="FunFam" id="2.40.270.10:FF:000003">
    <property type="entry name" value="DNA-directed RNA polymerase subunit beta"/>
    <property type="match status" value="1"/>
</dbReference>
<dbReference type="InterPro" id="IPR014719">
    <property type="entry name" value="Ribosomal_bL12_C/ClpS-like"/>
</dbReference>
<evidence type="ECO:0000256" key="8">
    <source>
        <dbReference type="ARBA" id="ARBA00022679"/>
    </source>
</evidence>
<evidence type="ECO:0000256" key="13">
    <source>
        <dbReference type="ARBA" id="ARBA00022980"/>
    </source>
</evidence>
<evidence type="ECO:0000256" key="11">
    <source>
        <dbReference type="ARBA" id="ARBA00022833"/>
    </source>
</evidence>
<dbReference type="Pfam" id="PF04998">
    <property type="entry name" value="RNA_pol_Rpb1_5"/>
    <property type="match status" value="1"/>
</dbReference>
<feature type="domain" description="RNA polymerase N-terminal" evidence="20">
    <location>
        <begin position="1695"/>
        <end position="1974"/>
    </location>
</feature>
<feature type="coiled-coil region" evidence="19">
    <location>
        <begin position="1052"/>
        <end position="1086"/>
    </location>
</feature>
<dbReference type="STRING" id="36087.A0A077ZM27"/>
<dbReference type="FunFam" id="1.10.132.30:FF:000003">
    <property type="entry name" value="DNA-directed RNA polymerase subunit beta"/>
    <property type="match status" value="1"/>
</dbReference>
<dbReference type="Gene3D" id="1.10.40.90">
    <property type="match status" value="1"/>
</dbReference>
<dbReference type="Proteomes" id="UP000030665">
    <property type="component" value="Unassembled WGS sequence"/>
</dbReference>
<dbReference type="NCBIfam" id="TIGR00855">
    <property type="entry name" value="L12"/>
    <property type="match status" value="1"/>
</dbReference>
<dbReference type="Gene3D" id="3.90.1110.10">
    <property type="entry name" value="RNA polymerase Rpb2, domain 2"/>
    <property type="match status" value="1"/>
</dbReference>
<comment type="similarity">
    <text evidence="5">In the N-terminal section; belongs to the RNA polymerase beta chain family.</text>
</comment>
<dbReference type="FunFam" id="3.90.1100.10:FF:000002">
    <property type="entry name" value="DNA-directed RNA polymerase subunit beta"/>
    <property type="match status" value="1"/>
</dbReference>
<dbReference type="InterPro" id="IPR007644">
    <property type="entry name" value="RNA_pol_bsu_protrusion"/>
</dbReference>
<evidence type="ECO:0000313" key="22">
    <source>
        <dbReference type="Proteomes" id="UP000030665"/>
    </source>
</evidence>
<dbReference type="InterPro" id="IPR000722">
    <property type="entry name" value="RNA_pol_asu"/>
</dbReference>
<dbReference type="InterPro" id="IPR008932">
    <property type="entry name" value="Ribosomal_bL12_oligo"/>
</dbReference>
<dbReference type="GO" id="GO:0006351">
    <property type="term" value="P:DNA-templated transcription"/>
    <property type="evidence" value="ECO:0007669"/>
    <property type="project" value="InterPro"/>
</dbReference>
<dbReference type="HAMAP" id="MF_01321">
    <property type="entry name" value="RNApol_bact_RpoB"/>
    <property type="match status" value="1"/>
</dbReference>
<dbReference type="FunFam" id="3.90.1110.10:FF:000001">
    <property type="entry name" value="DNA-directed RNA polymerase subunit beta"/>
    <property type="match status" value="1"/>
</dbReference>
<evidence type="ECO:0000256" key="12">
    <source>
        <dbReference type="ARBA" id="ARBA00022842"/>
    </source>
</evidence>
<dbReference type="FunFam" id="2.40.50.100:FF:000016">
    <property type="entry name" value="DNA-directed RNA polymerase subunit beta"/>
    <property type="match status" value="1"/>
</dbReference>
<keyword evidence="9 17" id="KW-0548">Nucleotidyltransferase</keyword>
<evidence type="ECO:0000256" key="17">
    <source>
        <dbReference type="RuleBase" id="RU004279"/>
    </source>
</evidence>
<dbReference type="InterPro" id="IPR007121">
    <property type="entry name" value="RNA_pol_bsu_CS"/>
</dbReference>
<dbReference type="Gene3D" id="3.30.1390.10">
    <property type="match status" value="1"/>
</dbReference>
<dbReference type="Gene3D" id="6.10.140.1670">
    <property type="match status" value="1"/>
</dbReference>
<evidence type="ECO:0000256" key="19">
    <source>
        <dbReference type="SAM" id="Coils"/>
    </source>
</evidence>
<dbReference type="PROSITE" id="PS01166">
    <property type="entry name" value="RNA_POL_BETA"/>
    <property type="match status" value="1"/>
</dbReference>
<protein>
    <recommendedName>
        <fullName evidence="17 18">Multifunctional fusion protein</fullName>
    </recommendedName>
    <domain>
        <recommendedName>
            <fullName evidence="17">DNA-directed RNA polymerase subunit</fullName>
            <ecNumber evidence="17">2.7.7.6</ecNumber>
        </recommendedName>
    </domain>
    <domain>
        <recommendedName>
            <fullName evidence="18">DNA-directed RNA polymerase subunit beta</fullName>
        </recommendedName>
    </domain>
</protein>
<evidence type="ECO:0000256" key="18">
    <source>
        <dbReference type="RuleBase" id="RU363031"/>
    </source>
</evidence>
<organism evidence="21 22">
    <name type="scientific">Trichuris trichiura</name>
    <name type="common">Whipworm</name>
    <name type="synonym">Trichocephalus trichiurus</name>
    <dbReference type="NCBI Taxonomy" id="36087"/>
    <lineage>
        <taxon>Eukaryota</taxon>
        <taxon>Metazoa</taxon>
        <taxon>Ecdysozoa</taxon>
        <taxon>Nematoda</taxon>
        <taxon>Enoplea</taxon>
        <taxon>Dorylaimia</taxon>
        <taxon>Trichinellida</taxon>
        <taxon>Trichuridae</taxon>
        <taxon>Trichuris</taxon>
    </lineage>
</organism>
<comment type="similarity">
    <text evidence="6">In the C-terminal section; belongs to the RNA polymerase beta' chain family.</text>
</comment>